<keyword evidence="2" id="KW-0449">Lipoprotein</keyword>
<dbReference type="EMBL" id="NPDY01000001">
    <property type="protein sequence ID" value="PJZ71068.1"/>
    <property type="molecule type" value="Genomic_DNA"/>
</dbReference>
<dbReference type="RefSeq" id="WP_100712010.1">
    <property type="nucleotide sequence ID" value="NZ_NPDY01000001.1"/>
</dbReference>
<dbReference type="InterPro" id="IPR031024">
    <property type="entry name" value="Lipo_LenA_lepto"/>
</dbReference>
<dbReference type="EMBL" id="NPDZ01000001">
    <property type="protein sequence ID" value="PJZ74600.1"/>
    <property type="molecule type" value="Genomic_DNA"/>
</dbReference>
<organism evidence="2 4">
    <name type="scientific">Leptospira perolatii</name>
    <dbReference type="NCBI Taxonomy" id="2023191"/>
    <lineage>
        <taxon>Bacteria</taxon>
        <taxon>Pseudomonadati</taxon>
        <taxon>Spirochaetota</taxon>
        <taxon>Spirochaetia</taxon>
        <taxon>Leptospirales</taxon>
        <taxon>Leptospiraceae</taxon>
        <taxon>Leptospira</taxon>
    </lineage>
</organism>
<dbReference type="NCBIfam" id="TIGR04457">
    <property type="entry name" value="lipo_LenA_lepto"/>
    <property type="match status" value="1"/>
</dbReference>
<accession>A0A2M9ZR92</accession>
<evidence type="ECO:0000313" key="4">
    <source>
        <dbReference type="Proteomes" id="UP000231990"/>
    </source>
</evidence>
<comment type="caution">
    <text evidence="2">The sequence shown here is derived from an EMBL/GenBank/DDBJ whole genome shotgun (WGS) entry which is preliminary data.</text>
</comment>
<dbReference type="AlphaFoldDB" id="A0A2M9ZR92"/>
<dbReference type="OrthoDB" id="339820at2"/>
<evidence type="ECO:0000313" key="3">
    <source>
        <dbReference type="Proteomes" id="UP000231962"/>
    </source>
</evidence>
<sequence>MQLRKNFAILALIAVCGFILLCKKEEKPVVAQIVGTKYSNFDQWIYKKAGTADKAEQVELVYGMEEVTGLEIVPFETTDAKGNKSQADYLKLKTVSNKEGFALLKNFSDAVLFVTVDGDTSFAKPSITSPSKGKLIRGMYCLENEVNGEFSNVNCYGSIIKNGKIENYYKVWIQPNSPNISKDPLLGDTVKNLRKASMALEKFAKSTDPAEQQKLQATATEALKLVVSKADQFLDAANAIATEYGLVVTE</sequence>
<evidence type="ECO:0000313" key="2">
    <source>
        <dbReference type="EMBL" id="PJZ74600.1"/>
    </source>
</evidence>
<proteinExistence type="predicted"/>
<dbReference type="Proteomes" id="UP000231990">
    <property type="component" value="Unassembled WGS sequence"/>
</dbReference>
<name>A0A2M9ZR92_9LEPT</name>
<keyword evidence="3" id="KW-1185">Reference proteome</keyword>
<reference evidence="3 4" key="1">
    <citation type="submission" date="2017-07" db="EMBL/GenBank/DDBJ databases">
        <title>Leptospira spp. isolated from tropical soils.</title>
        <authorList>
            <person name="Thibeaux R."/>
            <person name="Iraola G."/>
            <person name="Ferres I."/>
            <person name="Bierque E."/>
            <person name="Girault D."/>
            <person name="Soupe-Gilbert M.-E."/>
            <person name="Picardeau M."/>
            <person name="Goarant C."/>
        </authorList>
    </citation>
    <scope>NUCLEOTIDE SEQUENCE [LARGE SCALE GENOMIC DNA]</scope>
    <source>
        <strain evidence="2 4">FH1-B-B1</strain>
        <strain evidence="1 3">FH1-B-C1</strain>
    </source>
</reference>
<dbReference type="Proteomes" id="UP000231962">
    <property type="component" value="Unassembled WGS sequence"/>
</dbReference>
<gene>
    <name evidence="2" type="primary">lenA</name>
    <name evidence="1" type="ORF">CH360_00660</name>
    <name evidence="2" type="ORF">CH373_00660</name>
</gene>
<protein>
    <submittedName>
        <fullName evidence="2">Lipoprotein LenA</fullName>
    </submittedName>
</protein>
<evidence type="ECO:0000313" key="1">
    <source>
        <dbReference type="EMBL" id="PJZ71068.1"/>
    </source>
</evidence>